<gene>
    <name evidence="3" type="ORF">GTA08_BOTSDO08604</name>
</gene>
<sequence length="238" mass="26762">MMGRGLFESDGQGRRAVVPDKRGLDGGDARGDGGTRVEVERDAAASRAMIPGFLEETAGREDAVASLRREMAAKEIQLARDRVEKRSMAAEVEELKRRLQVSDDALAASRAEAEKLRMIAQQKSRDVSAIDGEHVTKQQLDLELAEMALAARSADADCWRALSGRIPENKEIRDLRYRLRVTEKMYTELDNETWNVWKEGDDNFNVMKGDEGLKVSNAVLRRDNERLRMQLEKLTGSK</sequence>
<protein>
    <submittedName>
        <fullName evidence="3">Uncharacterized protein</fullName>
    </submittedName>
</protein>
<dbReference type="Proteomes" id="UP000572817">
    <property type="component" value="Unassembled WGS sequence"/>
</dbReference>
<feature type="region of interest" description="Disordered" evidence="2">
    <location>
        <begin position="1"/>
        <end position="38"/>
    </location>
</feature>
<dbReference type="EMBL" id="WWBZ02000062">
    <property type="protein sequence ID" value="KAF4302962.1"/>
    <property type="molecule type" value="Genomic_DNA"/>
</dbReference>
<evidence type="ECO:0000256" key="2">
    <source>
        <dbReference type="SAM" id="MobiDB-lite"/>
    </source>
</evidence>
<name>A0A8H4IMA3_9PEZI</name>
<comment type="caution">
    <text evidence="3">The sequence shown here is derived from an EMBL/GenBank/DDBJ whole genome shotgun (WGS) entry which is preliminary data.</text>
</comment>
<dbReference type="AlphaFoldDB" id="A0A8H4IMA3"/>
<evidence type="ECO:0000256" key="1">
    <source>
        <dbReference type="SAM" id="Coils"/>
    </source>
</evidence>
<reference evidence="3" key="1">
    <citation type="submission" date="2020-04" db="EMBL/GenBank/DDBJ databases">
        <title>Genome Assembly and Annotation of Botryosphaeria dothidea sdau 11-99, a Latent Pathogen of Apple Fruit Ring Rot in China.</title>
        <authorList>
            <person name="Yu C."/>
            <person name="Diao Y."/>
            <person name="Lu Q."/>
            <person name="Zhao J."/>
            <person name="Cui S."/>
            <person name="Peng C."/>
            <person name="He B."/>
            <person name="Liu H."/>
        </authorList>
    </citation>
    <scope>NUCLEOTIDE SEQUENCE [LARGE SCALE GENOMIC DNA]</scope>
    <source>
        <strain evidence="3">Sdau11-99</strain>
    </source>
</reference>
<proteinExistence type="predicted"/>
<feature type="coiled-coil region" evidence="1">
    <location>
        <begin position="64"/>
        <end position="112"/>
    </location>
</feature>
<keyword evidence="4" id="KW-1185">Reference proteome</keyword>
<feature type="compositionally biased region" description="Basic and acidic residues" evidence="2">
    <location>
        <begin position="11"/>
        <end position="38"/>
    </location>
</feature>
<evidence type="ECO:0000313" key="3">
    <source>
        <dbReference type="EMBL" id="KAF4302962.1"/>
    </source>
</evidence>
<keyword evidence="1" id="KW-0175">Coiled coil</keyword>
<evidence type="ECO:0000313" key="4">
    <source>
        <dbReference type="Proteomes" id="UP000572817"/>
    </source>
</evidence>
<accession>A0A8H4IMA3</accession>
<organism evidence="3 4">
    <name type="scientific">Botryosphaeria dothidea</name>
    <dbReference type="NCBI Taxonomy" id="55169"/>
    <lineage>
        <taxon>Eukaryota</taxon>
        <taxon>Fungi</taxon>
        <taxon>Dikarya</taxon>
        <taxon>Ascomycota</taxon>
        <taxon>Pezizomycotina</taxon>
        <taxon>Dothideomycetes</taxon>
        <taxon>Dothideomycetes incertae sedis</taxon>
        <taxon>Botryosphaeriales</taxon>
        <taxon>Botryosphaeriaceae</taxon>
        <taxon>Botryosphaeria</taxon>
    </lineage>
</organism>